<evidence type="ECO:0000256" key="1">
    <source>
        <dbReference type="SAM" id="SignalP"/>
    </source>
</evidence>
<evidence type="ECO:0008006" key="4">
    <source>
        <dbReference type="Google" id="ProtNLM"/>
    </source>
</evidence>
<gene>
    <name evidence="2" type="ORF">E9998_00030</name>
</gene>
<reference evidence="2 3" key="1">
    <citation type="journal article" date="2018" name="Int. J. Syst. Evol. Microbiol.">
        <title>Glycomyces paridis sp. nov., isolated from the medicinal plant Paris polyphylla.</title>
        <authorList>
            <person name="Fang X.M."/>
            <person name="Bai J.L."/>
            <person name="Su J."/>
            <person name="Zhao L.L."/>
            <person name="Liu H.Y."/>
            <person name="Ma B.P."/>
            <person name="Zhang Y.Q."/>
            <person name="Yu L.Y."/>
        </authorList>
    </citation>
    <scope>NUCLEOTIDE SEQUENCE [LARGE SCALE GENOMIC DNA]</scope>
    <source>
        <strain evidence="2 3">CPCC 204357</strain>
    </source>
</reference>
<name>A0A4S8PQ07_9ACTN</name>
<dbReference type="AlphaFoldDB" id="A0A4S8PQ07"/>
<evidence type="ECO:0000313" key="2">
    <source>
        <dbReference type="EMBL" id="THV31895.1"/>
    </source>
</evidence>
<protein>
    <recommendedName>
        <fullName evidence="4">Secreted protein</fullName>
    </recommendedName>
</protein>
<feature type="chain" id="PRO_5020863195" description="Secreted protein" evidence="1">
    <location>
        <begin position="32"/>
        <end position="152"/>
    </location>
</feature>
<organism evidence="2 3">
    <name type="scientific">Glycomyces paridis</name>
    <dbReference type="NCBI Taxonomy" id="2126555"/>
    <lineage>
        <taxon>Bacteria</taxon>
        <taxon>Bacillati</taxon>
        <taxon>Actinomycetota</taxon>
        <taxon>Actinomycetes</taxon>
        <taxon>Glycomycetales</taxon>
        <taxon>Glycomycetaceae</taxon>
        <taxon>Glycomyces</taxon>
    </lineage>
</organism>
<feature type="signal peptide" evidence="1">
    <location>
        <begin position="1"/>
        <end position="31"/>
    </location>
</feature>
<keyword evidence="3" id="KW-1185">Reference proteome</keyword>
<dbReference type="EMBL" id="STGX01000001">
    <property type="protein sequence ID" value="THV31895.1"/>
    <property type="molecule type" value="Genomic_DNA"/>
</dbReference>
<keyword evidence="1" id="KW-0732">Signal</keyword>
<dbReference type="RefSeq" id="WP_136527673.1">
    <property type="nucleotide sequence ID" value="NZ_STGX01000001.1"/>
</dbReference>
<evidence type="ECO:0000313" key="3">
    <source>
        <dbReference type="Proteomes" id="UP000305792"/>
    </source>
</evidence>
<comment type="caution">
    <text evidence="2">The sequence shown here is derived from an EMBL/GenBank/DDBJ whole genome shotgun (WGS) entry which is preliminary data.</text>
</comment>
<accession>A0A4S8PQ07</accession>
<dbReference type="Proteomes" id="UP000305792">
    <property type="component" value="Unassembled WGS sequence"/>
</dbReference>
<sequence>MRSIIKTSVSAAAVLVAAILLLMLGTTPAAAADDVSILGYDHKPEDREFNWAKLHGLTDHNRECVDNEYVRACVQPYGDVFWLRDDEWDAIDVRLWWVDLDSKRWGVCQSAEGYGDWARCDKNLTNGHLVKWASSWYEDGEWQFSPVQYITI</sequence>
<proteinExistence type="predicted"/>
<dbReference type="OrthoDB" id="4247493at2"/>